<protein>
    <submittedName>
        <fullName evidence="1">Uncharacterized protein</fullName>
    </submittedName>
</protein>
<name>A0A8S9ZH57_9BILA</name>
<evidence type="ECO:0000313" key="1">
    <source>
        <dbReference type="EMBL" id="KAF7632673.1"/>
    </source>
</evidence>
<proteinExistence type="predicted"/>
<evidence type="ECO:0000313" key="2">
    <source>
        <dbReference type="Proteomes" id="UP000605970"/>
    </source>
</evidence>
<sequence length="40" mass="4874">MKKENFYIREFLAILRIEAIKTVEHGLDNLIIVRKIRNFK</sequence>
<accession>A0A8S9ZH57</accession>
<comment type="caution">
    <text evidence="1">The sequence shown here is derived from an EMBL/GenBank/DDBJ whole genome shotgun (WGS) entry which is preliminary data.</text>
</comment>
<reference evidence="1" key="1">
    <citation type="journal article" date="2020" name="Ecol. Evol.">
        <title>Genome structure and content of the rice root-knot nematode (Meloidogyne graminicola).</title>
        <authorList>
            <person name="Phan N.T."/>
            <person name="Danchin E.G.J."/>
            <person name="Klopp C."/>
            <person name="Perfus-Barbeoch L."/>
            <person name="Kozlowski D.K."/>
            <person name="Koutsovoulos G.D."/>
            <person name="Lopez-Roques C."/>
            <person name="Bouchez O."/>
            <person name="Zahm M."/>
            <person name="Besnard G."/>
            <person name="Bellafiore S."/>
        </authorList>
    </citation>
    <scope>NUCLEOTIDE SEQUENCE</scope>
    <source>
        <strain evidence="1">VN-18</strain>
    </source>
</reference>
<keyword evidence="2" id="KW-1185">Reference proteome</keyword>
<dbReference type="AlphaFoldDB" id="A0A8S9ZH57"/>
<dbReference type="Proteomes" id="UP000605970">
    <property type="component" value="Unassembled WGS sequence"/>
</dbReference>
<dbReference type="EMBL" id="JABEBT010000096">
    <property type="protein sequence ID" value="KAF7632673.1"/>
    <property type="molecule type" value="Genomic_DNA"/>
</dbReference>
<gene>
    <name evidence="1" type="ORF">Mgra_00007895</name>
</gene>
<organism evidence="1 2">
    <name type="scientific">Meloidogyne graminicola</name>
    <dbReference type="NCBI Taxonomy" id="189291"/>
    <lineage>
        <taxon>Eukaryota</taxon>
        <taxon>Metazoa</taxon>
        <taxon>Ecdysozoa</taxon>
        <taxon>Nematoda</taxon>
        <taxon>Chromadorea</taxon>
        <taxon>Rhabditida</taxon>
        <taxon>Tylenchina</taxon>
        <taxon>Tylenchomorpha</taxon>
        <taxon>Tylenchoidea</taxon>
        <taxon>Meloidogynidae</taxon>
        <taxon>Meloidogyninae</taxon>
        <taxon>Meloidogyne</taxon>
    </lineage>
</organism>